<protein>
    <recommendedName>
        <fullName evidence="3">CCHC-type domain-containing protein</fullName>
    </recommendedName>
</protein>
<dbReference type="InterPro" id="IPR001878">
    <property type="entry name" value="Znf_CCHC"/>
</dbReference>
<dbReference type="GO" id="GO:0008270">
    <property type="term" value="F:zinc ion binding"/>
    <property type="evidence" value="ECO:0007669"/>
    <property type="project" value="UniProtKB-KW"/>
</dbReference>
<dbReference type="GO" id="GO:0003676">
    <property type="term" value="F:nucleic acid binding"/>
    <property type="evidence" value="ECO:0007669"/>
    <property type="project" value="InterPro"/>
</dbReference>
<accession>A0A9Q3HJR1</accession>
<dbReference type="Proteomes" id="UP000765509">
    <property type="component" value="Unassembled WGS sequence"/>
</dbReference>
<sequence>MIYIRILRKCGEELQHSIKCRCVEPCSTEDYIDAMEGIITRIRIGPPLTRNPMESKMLPEISREDKRPEIPVLKCHKCGSTSHLANNCTKNTKINEFKVI</sequence>
<evidence type="ECO:0000313" key="5">
    <source>
        <dbReference type="Proteomes" id="UP000765509"/>
    </source>
</evidence>
<dbReference type="PROSITE" id="PS50158">
    <property type="entry name" value="ZF_CCHC"/>
    <property type="match status" value="1"/>
</dbReference>
<dbReference type="GO" id="GO:0006397">
    <property type="term" value="P:mRNA processing"/>
    <property type="evidence" value="ECO:0007669"/>
    <property type="project" value="UniProtKB-KW"/>
</dbReference>
<dbReference type="EMBL" id="AVOT02018295">
    <property type="protein sequence ID" value="MBW0505074.1"/>
    <property type="molecule type" value="Genomic_DNA"/>
</dbReference>
<evidence type="ECO:0000313" key="4">
    <source>
        <dbReference type="EMBL" id="MBW0505074.1"/>
    </source>
</evidence>
<evidence type="ECO:0000256" key="1">
    <source>
        <dbReference type="ARBA" id="ARBA00022664"/>
    </source>
</evidence>
<organism evidence="4 5">
    <name type="scientific">Austropuccinia psidii MF-1</name>
    <dbReference type="NCBI Taxonomy" id="1389203"/>
    <lineage>
        <taxon>Eukaryota</taxon>
        <taxon>Fungi</taxon>
        <taxon>Dikarya</taxon>
        <taxon>Basidiomycota</taxon>
        <taxon>Pucciniomycotina</taxon>
        <taxon>Pucciniomycetes</taxon>
        <taxon>Pucciniales</taxon>
        <taxon>Sphaerophragmiaceae</taxon>
        <taxon>Austropuccinia</taxon>
    </lineage>
</organism>
<dbReference type="InterPro" id="IPR036875">
    <property type="entry name" value="Znf_CCHC_sf"/>
</dbReference>
<gene>
    <name evidence="4" type="ORF">O181_044789</name>
</gene>
<keyword evidence="5" id="KW-1185">Reference proteome</keyword>
<keyword evidence="2" id="KW-0479">Metal-binding</keyword>
<comment type="caution">
    <text evidence="4">The sequence shown here is derived from an EMBL/GenBank/DDBJ whole genome shotgun (WGS) entry which is preliminary data.</text>
</comment>
<proteinExistence type="predicted"/>
<evidence type="ECO:0000259" key="3">
    <source>
        <dbReference type="PROSITE" id="PS50158"/>
    </source>
</evidence>
<name>A0A9Q3HJR1_9BASI</name>
<evidence type="ECO:0000256" key="2">
    <source>
        <dbReference type="PROSITE-ProRule" id="PRU00047"/>
    </source>
</evidence>
<keyword evidence="1" id="KW-0507">mRNA processing</keyword>
<keyword evidence="2" id="KW-0863">Zinc-finger</keyword>
<dbReference type="AlphaFoldDB" id="A0A9Q3HJR1"/>
<dbReference type="SUPFAM" id="SSF57756">
    <property type="entry name" value="Retrovirus zinc finger-like domains"/>
    <property type="match status" value="1"/>
</dbReference>
<reference evidence="4" key="1">
    <citation type="submission" date="2021-03" db="EMBL/GenBank/DDBJ databases">
        <title>Draft genome sequence of rust myrtle Austropuccinia psidii MF-1, a brazilian biotype.</title>
        <authorList>
            <person name="Quecine M.C."/>
            <person name="Pachon D.M.R."/>
            <person name="Bonatelli M.L."/>
            <person name="Correr F.H."/>
            <person name="Franceschini L.M."/>
            <person name="Leite T.F."/>
            <person name="Margarido G.R.A."/>
            <person name="Almeida C.A."/>
            <person name="Ferrarezi J.A."/>
            <person name="Labate C.A."/>
        </authorList>
    </citation>
    <scope>NUCLEOTIDE SEQUENCE</scope>
    <source>
        <strain evidence="4">MF-1</strain>
    </source>
</reference>
<keyword evidence="2" id="KW-0862">Zinc</keyword>
<feature type="domain" description="CCHC-type" evidence="3">
    <location>
        <begin position="74"/>
        <end position="90"/>
    </location>
</feature>